<dbReference type="InterPro" id="IPR029063">
    <property type="entry name" value="SAM-dependent_MTases_sf"/>
</dbReference>
<comment type="caution">
    <text evidence="2">The sequence shown here is derived from an EMBL/GenBank/DDBJ whole genome shotgun (WGS) entry which is preliminary data.</text>
</comment>
<dbReference type="Pfam" id="PF08241">
    <property type="entry name" value="Methyltransf_11"/>
    <property type="match status" value="1"/>
</dbReference>
<dbReference type="SUPFAM" id="SSF53335">
    <property type="entry name" value="S-adenosyl-L-methionine-dependent methyltransferases"/>
    <property type="match status" value="1"/>
</dbReference>
<dbReference type="Gene3D" id="3.40.50.150">
    <property type="entry name" value="Vaccinia Virus protein VP39"/>
    <property type="match status" value="1"/>
</dbReference>
<dbReference type="InterPro" id="IPR013216">
    <property type="entry name" value="Methyltransf_11"/>
</dbReference>
<feature type="domain" description="Methyltransferase type 11" evidence="1">
    <location>
        <begin position="45"/>
        <end position="140"/>
    </location>
</feature>
<proteinExistence type="predicted"/>
<dbReference type="EMBL" id="BAABUJ010000014">
    <property type="protein sequence ID" value="GAA5800003.1"/>
    <property type="molecule type" value="Genomic_DNA"/>
</dbReference>
<evidence type="ECO:0000313" key="2">
    <source>
        <dbReference type="EMBL" id="GAA5800003.1"/>
    </source>
</evidence>
<sequence length="244" mass="28018">MNKYNEPKLFAKYMGLHRSKSGVKASDEWAVYKTFLPSFEGKRVLDLGCRPGLHSEYAAANGASRVVGVDLSSRMIEQAKSNSKFPNVVQYEVNSISDIDYPANSFDSVISAMAFHYVPSFEDTIKRVKNCLVDEGSFVFSMTNPIYTSCSDGDWYRDNDGNVLHWRVDRYFNEGRMVANFLGENIYMYHRKLSTIINTLLDHGFKIIRVAEPEPEKKEITDFAYELEIQRPRFLVISAQKMKQ</sequence>
<protein>
    <recommendedName>
        <fullName evidence="1">Methyltransferase type 11 domain-containing protein</fullName>
    </recommendedName>
</protein>
<reference evidence="2 3" key="1">
    <citation type="submission" date="2024-04" db="EMBL/GenBank/DDBJ databases">
        <title>genome sequences of Mucor flavus KT1a and Helicostylum pulchrum KT1b strains isolation_sourced from the surface of a dry-aged beef.</title>
        <authorList>
            <person name="Toyotome T."/>
            <person name="Hosono M."/>
            <person name="Torimaru M."/>
            <person name="Fukuda K."/>
            <person name="Mikami N."/>
        </authorList>
    </citation>
    <scope>NUCLEOTIDE SEQUENCE [LARGE SCALE GENOMIC DNA]</scope>
    <source>
        <strain evidence="2 3">KT1b</strain>
    </source>
</reference>
<dbReference type="Proteomes" id="UP001476247">
    <property type="component" value="Unassembled WGS sequence"/>
</dbReference>
<dbReference type="PANTHER" id="PTHR43861">
    <property type="entry name" value="TRANS-ACONITATE 2-METHYLTRANSFERASE-RELATED"/>
    <property type="match status" value="1"/>
</dbReference>
<accession>A0ABP9Y0E1</accession>
<gene>
    <name evidence="2" type="ORF">HPULCUR_005424</name>
</gene>
<dbReference type="CDD" id="cd02440">
    <property type="entry name" value="AdoMet_MTases"/>
    <property type="match status" value="1"/>
</dbReference>
<name>A0ABP9Y0E1_9FUNG</name>
<evidence type="ECO:0000313" key="3">
    <source>
        <dbReference type="Proteomes" id="UP001476247"/>
    </source>
</evidence>
<keyword evidence="3" id="KW-1185">Reference proteome</keyword>
<evidence type="ECO:0000259" key="1">
    <source>
        <dbReference type="Pfam" id="PF08241"/>
    </source>
</evidence>
<organism evidence="2 3">
    <name type="scientific">Helicostylum pulchrum</name>
    <dbReference type="NCBI Taxonomy" id="562976"/>
    <lineage>
        <taxon>Eukaryota</taxon>
        <taxon>Fungi</taxon>
        <taxon>Fungi incertae sedis</taxon>
        <taxon>Mucoromycota</taxon>
        <taxon>Mucoromycotina</taxon>
        <taxon>Mucoromycetes</taxon>
        <taxon>Mucorales</taxon>
        <taxon>Mucorineae</taxon>
        <taxon>Mucoraceae</taxon>
        <taxon>Helicostylum</taxon>
    </lineage>
</organism>